<dbReference type="EMBL" id="JAMZMK010005766">
    <property type="protein sequence ID" value="KAI7752018.1"/>
    <property type="molecule type" value="Genomic_DNA"/>
</dbReference>
<organism evidence="10 11">
    <name type="scientific">Ambrosia artemisiifolia</name>
    <name type="common">Common ragweed</name>
    <dbReference type="NCBI Taxonomy" id="4212"/>
    <lineage>
        <taxon>Eukaryota</taxon>
        <taxon>Viridiplantae</taxon>
        <taxon>Streptophyta</taxon>
        <taxon>Embryophyta</taxon>
        <taxon>Tracheophyta</taxon>
        <taxon>Spermatophyta</taxon>
        <taxon>Magnoliopsida</taxon>
        <taxon>eudicotyledons</taxon>
        <taxon>Gunneridae</taxon>
        <taxon>Pentapetalae</taxon>
        <taxon>asterids</taxon>
        <taxon>campanulids</taxon>
        <taxon>Asterales</taxon>
        <taxon>Asteraceae</taxon>
        <taxon>Asteroideae</taxon>
        <taxon>Heliantheae alliance</taxon>
        <taxon>Heliantheae</taxon>
        <taxon>Ambrosia</taxon>
    </lineage>
</organism>
<dbReference type="GO" id="GO:0004674">
    <property type="term" value="F:protein serine/threonine kinase activity"/>
    <property type="evidence" value="ECO:0007669"/>
    <property type="project" value="UniProtKB-EC"/>
</dbReference>
<gene>
    <name evidence="10" type="ORF">M8C21_009199</name>
</gene>
<evidence type="ECO:0000256" key="3">
    <source>
        <dbReference type="ARBA" id="ARBA00022679"/>
    </source>
</evidence>
<dbReference type="GO" id="GO:0005524">
    <property type="term" value="F:ATP binding"/>
    <property type="evidence" value="ECO:0007669"/>
    <property type="project" value="UniProtKB-UniRule"/>
</dbReference>
<dbReference type="InterPro" id="IPR008271">
    <property type="entry name" value="Ser/Thr_kinase_AS"/>
</dbReference>
<dbReference type="PROSITE" id="PS00107">
    <property type="entry name" value="PROTEIN_KINASE_ATP"/>
    <property type="match status" value="1"/>
</dbReference>
<dbReference type="AlphaFoldDB" id="A0AAD5D118"/>
<evidence type="ECO:0000313" key="10">
    <source>
        <dbReference type="EMBL" id="KAI7752018.1"/>
    </source>
</evidence>
<evidence type="ECO:0000256" key="5">
    <source>
        <dbReference type="ARBA" id="ARBA00022777"/>
    </source>
</evidence>
<comment type="caution">
    <text evidence="10">The sequence shown here is derived from an EMBL/GenBank/DDBJ whole genome shotgun (WGS) entry which is preliminary data.</text>
</comment>
<keyword evidence="6 7" id="KW-0067">ATP-binding</keyword>
<evidence type="ECO:0000256" key="6">
    <source>
        <dbReference type="ARBA" id="ARBA00022840"/>
    </source>
</evidence>
<dbReference type="PROSITE" id="PS00108">
    <property type="entry name" value="PROTEIN_KINASE_ST"/>
    <property type="match status" value="1"/>
</dbReference>
<name>A0AAD5D118_AMBAR</name>
<evidence type="ECO:0000256" key="4">
    <source>
        <dbReference type="ARBA" id="ARBA00022741"/>
    </source>
</evidence>
<evidence type="ECO:0000313" key="11">
    <source>
        <dbReference type="Proteomes" id="UP001206925"/>
    </source>
</evidence>
<keyword evidence="3" id="KW-0808">Transferase</keyword>
<reference evidence="10" key="1">
    <citation type="submission" date="2022-06" db="EMBL/GenBank/DDBJ databases">
        <title>Uncovering the hologenomic basis of an extraordinary plant invasion.</title>
        <authorList>
            <person name="Bieker V.C."/>
            <person name="Martin M.D."/>
            <person name="Gilbert T."/>
            <person name="Hodgins K."/>
            <person name="Battlay P."/>
            <person name="Petersen B."/>
            <person name="Wilson J."/>
        </authorList>
    </citation>
    <scope>NUCLEOTIDE SEQUENCE</scope>
    <source>
        <strain evidence="10">AA19_3_7</strain>
        <tissue evidence="10">Leaf</tissue>
    </source>
</reference>
<sequence length="532" mass="59444">MDYYDSAGLSDDEVLGNEGHTPVPETVNVGGSTSYKVERELGKGGFAQVYLGRRINGQLSNGSTAVEVALKFEHQSSNGCIYGPPYEFHVYDDVSGSHGVPHVYYKGRQGDYYIMVMDMLGPSLMDVLRNNSHSMSIEMVASVAIEAISILEKIHSKGYVHGDVKPENFLLGLPGTSDEKKLFLVDFGLAVRWRNALSGLHVENDQQPYMFRGTSWYASVHAHLGGTLSRRDDLESLAYTLAFLLRGLLPWQTSLGKNKSFLMCKKKMETSPETLFCSCPVPFRKFFEYVVNLKFEEKPNYEKYISLFDGIVGPDPPPINTDGAQKLIVRKRGALSLEQDDDDAEQPKKKVPMGMPVTQWIWVYNACCPMKQIYHHDVADVRLAQLIQKGNEDGLLISSVASCSNLWTLIMDSGTGFTSQVYRVSPLSNNKDWIMEQWKNGYSISAIAGTNDGSSLIVMSKGTPYILQAIIVSEKFQFEWIDKKWKLGYNITAMATEGNKWVVVMSLGSGFSDQVLFAAAIPQSCIRYYIIF</sequence>
<dbReference type="InterPro" id="IPR050235">
    <property type="entry name" value="CK1_Ser-Thr_kinase"/>
</dbReference>
<keyword evidence="4 7" id="KW-0547">Nucleotide-binding</keyword>
<evidence type="ECO:0000259" key="9">
    <source>
        <dbReference type="PROSITE" id="PS50011"/>
    </source>
</evidence>
<dbReference type="SMART" id="SM00220">
    <property type="entry name" value="S_TKc"/>
    <property type="match status" value="1"/>
</dbReference>
<dbReference type="InterPro" id="IPR000719">
    <property type="entry name" value="Prot_kinase_dom"/>
</dbReference>
<evidence type="ECO:0000256" key="8">
    <source>
        <dbReference type="SAM" id="MobiDB-lite"/>
    </source>
</evidence>
<dbReference type="Pfam" id="PF24289">
    <property type="entry name" value="DUF7477"/>
    <property type="match status" value="1"/>
</dbReference>
<dbReference type="EC" id="2.7.11.1" evidence="2"/>
<feature type="domain" description="Protein kinase" evidence="9">
    <location>
        <begin position="35"/>
        <end position="312"/>
    </location>
</feature>
<feature type="binding site" evidence="7">
    <location>
        <position position="71"/>
    </location>
    <ligand>
        <name>ATP</name>
        <dbReference type="ChEBI" id="CHEBI:30616"/>
    </ligand>
</feature>
<feature type="region of interest" description="Disordered" evidence="8">
    <location>
        <begin position="1"/>
        <end position="25"/>
    </location>
</feature>
<dbReference type="InterPro" id="IPR011009">
    <property type="entry name" value="Kinase-like_dom_sf"/>
</dbReference>
<protein>
    <recommendedName>
        <fullName evidence="2">non-specific serine/threonine protein kinase</fullName>
        <ecNumber evidence="2">2.7.11.1</ecNumber>
    </recommendedName>
</protein>
<evidence type="ECO:0000256" key="7">
    <source>
        <dbReference type="PROSITE-ProRule" id="PRU10141"/>
    </source>
</evidence>
<accession>A0AAD5D118</accession>
<dbReference type="SUPFAM" id="SSF56112">
    <property type="entry name" value="Protein kinase-like (PK-like)"/>
    <property type="match status" value="1"/>
</dbReference>
<evidence type="ECO:0000256" key="1">
    <source>
        <dbReference type="ARBA" id="ARBA00005926"/>
    </source>
</evidence>
<proteinExistence type="inferred from homology"/>
<dbReference type="Gene3D" id="1.10.510.10">
    <property type="entry name" value="Transferase(Phosphotransferase) domain 1"/>
    <property type="match status" value="1"/>
</dbReference>
<dbReference type="PANTHER" id="PTHR11909">
    <property type="entry name" value="CASEIN KINASE-RELATED"/>
    <property type="match status" value="1"/>
</dbReference>
<dbReference type="CDD" id="cd14016">
    <property type="entry name" value="STKc_CK1"/>
    <property type="match status" value="1"/>
</dbReference>
<dbReference type="InterPro" id="IPR017441">
    <property type="entry name" value="Protein_kinase_ATP_BS"/>
</dbReference>
<keyword evidence="11" id="KW-1185">Reference proteome</keyword>
<comment type="similarity">
    <text evidence="1">Belongs to the protein kinase superfamily. CK1 Ser/Thr protein kinase family. Casein kinase I subfamily.</text>
</comment>
<dbReference type="Proteomes" id="UP001206925">
    <property type="component" value="Unassembled WGS sequence"/>
</dbReference>
<dbReference type="Pfam" id="PF00069">
    <property type="entry name" value="Pkinase"/>
    <property type="match status" value="1"/>
</dbReference>
<dbReference type="PROSITE" id="PS50011">
    <property type="entry name" value="PROTEIN_KINASE_DOM"/>
    <property type="match status" value="1"/>
</dbReference>
<dbReference type="InterPro" id="IPR055900">
    <property type="entry name" value="DUF7477"/>
</dbReference>
<evidence type="ECO:0000256" key="2">
    <source>
        <dbReference type="ARBA" id="ARBA00012513"/>
    </source>
</evidence>
<keyword evidence="5" id="KW-0418">Kinase</keyword>